<dbReference type="OrthoDB" id="2362516at2759"/>
<feature type="compositionally biased region" description="Polar residues" evidence="1">
    <location>
        <begin position="600"/>
        <end position="612"/>
    </location>
</feature>
<feature type="compositionally biased region" description="Low complexity" evidence="1">
    <location>
        <begin position="894"/>
        <end position="903"/>
    </location>
</feature>
<feature type="compositionally biased region" description="Polar residues" evidence="1">
    <location>
        <begin position="134"/>
        <end position="154"/>
    </location>
</feature>
<feature type="compositionally biased region" description="Polar residues" evidence="1">
    <location>
        <begin position="178"/>
        <end position="196"/>
    </location>
</feature>
<keyword evidence="2" id="KW-0732">Signal</keyword>
<feature type="compositionally biased region" description="Polar residues" evidence="1">
    <location>
        <begin position="802"/>
        <end position="811"/>
    </location>
</feature>
<feature type="signal peptide" evidence="2">
    <location>
        <begin position="1"/>
        <end position="23"/>
    </location>
</feature>
<feature type="compositionally biased region" description="Basic and acidic residues" evidence="1">
    <location>
        <begin position="904"/>
        <end position="915"/>
    </location>
</feature>
<feature type="compositionally biased region" description="Polar residues" evidence="1">
    <location>
        <begin position="495"/>
        <end position="507"/>
    </location>
</feature>
<feature type="region of interest" description="Disordered" evidence="1">
    <location>
        <begin position="597"/>
        <end position="927"/>
    </location>
</feature>
<feature type="compositionally biased region" description="Polar residues" evidence="1">
    <location>
        <begin position="445"/>
        <end position="463"/>
    </location>
</feature>
<comment type="caution">
    <text evidence="3">The sequence shown here is derived from an EMBL/GenBank/DDBJ whole genome shotgun (WGS) entry which is preliminary data.</text>
</comment>
<gene>
    <name evidence="3" type="ORF">FSARC_9986</name>
</gene>
<reference evidence="3" key="1">
    <citation type="journal article" date="2020" name="BMC Genomics">
        <title>Correction to: Identification and distribution of gene clusters required for synthesis of sphingolipid metabolism inhibitors in diverse species of the filamentous fungus Fusarium.</title>
        <authorList>
            <person name="Kim H.S."/>
            <person name="Lohmar J.M."/>
            <person name="Busman M."/>
            <person name="Brown D.W."/>
            <person name="Naumann T.A."/>
            <person name="Divon H.H."/>
            <person name="Lysoe E."/>
            <person name="Uhlig S."/>
            <person name="Proctor R.H."/>
        </authorList>
    </citation>
    <scope>NUCLEOTIDE SEQUENCE</scope>
    <source>
        <strain evidence="3">NRRL 20472</strain>
    </source>
</reference>
<feature type="compositionally biased region" description="Low complexity" evidence="1">
    <location>
        <begin position="390"/>
        <end position="409"/>
    </location>
</feature>
<dbReference type="AlphaFoldDB" id="A0A8H4X593"/>
<feature type="region of interest" description="Disordered" evidence="1">
    <location>
        <begin position="50"/>
        <end position="507"/>
    </location>
</feature>
<feature type="compositionally biased region" description="Basic and acidic residues" evidence="1">
    <location>
        <begin position="860"/>
        <end position="881"/>
    </location>
</feature>
<evidence type="ECO:0000256" key="1">
    <source>
        <dbReference type="SAM" id="MobiDB-lite"/>
    </source>
</evidence>
<keyword evidence="4" id="KW-1185">Reference proteome</keyword>
<dbReference type="Proteomes" id="UP000622797">
    <property type="component" value="Unassembled WGS sequence"/>
</dbReference>
<feature type="compositionally biased region" description="Low complexity" evidence="1">
    <location>
        <begin position="315"/>
        <end position="342"/>
    </location>
</feature>
<accession>A0A8H4X593</accession>
<feature type="compositionally biased region" description="Low complexity" evidence="1">
    <location>
        <begin position="776"/>
        <end position="801"/>
    </location>
</feature>
<sequence>MRCNRKRLAVALSLLLTAQSAQAGPMWTGRIVKREPKAFLDVRMENSQAPTAAHDGYGSGNGDQTTPRPVFETLPSTADSNPLLSENPGGEKKKNPYSQPADPVEVVPIEQTDEPVEPTSAPQEQTEEPVDKPTFTQNPSAPIVTSSIVPQDPTSVVEKPTSVVDRPKYDAPKDSAVLTETGSVTKERPTSVNEAPTSEVVGDITTAVPKAPTTDNAQEPGNSETKSLCSTVDLGTLQPGSGENTKPGAVEETKAPETPSSPATVAPGKEKPETTAVDGETTTFAYQPTPSGFLTTQPLPINSKQPSQVYPNPPTTAAEEAPGSSAVETEPATATTETVSVVEPKDPQLQTTSDAPAQPAPTSEAVQPNNPAPTSEAQQPSAPVEAPSGQQPDTPAATTAPAQPQNPVPTSEPAQPNNPAPTSEVQQPSAPADTSAVQQPAPAPTSENAQPNYPAPDSNTQTAAPPTSTVVVSDPSVPDASSAPNAAPSGTSANGVPTIQTGAPTGTSAIPAAAYASNVVDARTYNEEFAKLTPESPCMKGQAACINGQTGLCDDNGAFKLTPCDTTGEKCFALPLYNFEGGIKIVCEDPATATKILGGSPSNGDENTNPGNANKDKQPEATSAAEKQPELPVVTVTTIVTVDDGATPEPTGQPAEQQPSEPANVQPTQPAQEQPVQPTQPAEQQPSQPANGQPSQPGYQQPTQTQPAPEQPTQPQPIPEPSQPTPEQPTQAPEQPSQPVPEQPTQPAPEQPTQPAPEQPSQPVPEPSQPVPEPSQPAQSQPTQPAQEQPSQPSEEQPAQTTPQEPSNPQPTKGYGDVPPTTAPVVEQSTTSVDLPGGTTLTKSIKKPDEAKPTASPGDEDGKGDGKGEDDGGKDGEDKPTSVELIPIPDKPTKAAAPAATEAKAGDEKVADSNDKPVASTRTGDDAHATTVVVDGTPTVSVYFTVTVTDKDQPTVTVTEKEKETVTLVISA</sequence>
<feature type="compositionally biased region" description="Polar residues" evidence="1">
    <location>
        <begin position="74"/>
        <end position="84"/>
    </location>
</feature>
<feature type="chain" id="PRO_5034109325" evidence="2">
    <location>
        <begin position="24"/>
        <end position="972"/>
    </location>
</feature>
<organism evidence="3 4">
    <name type="scientific">Fusarium sarcochroum</name>
    <dbReference type="NCBI Taxonomy" id="1208366"/>
    <lineage>
        <taxon>Eukaryota</taxon>
        <taxon>Fungi</taxon>
        <taxon>Dikarya</taxon>
        <taxon>Ascomycota</taxon>
        <taxon>Pezizomycotina</taxon>
        <taxon>Sordariomycetes</taxon>
        <taxon>Hypocreomycetidae</taxon>
        <taxon>Hypocreales</taxon>
        <taxon>Nectriaceae</taxon>
        <taxon>Fusarium</taxon>
        <taxon>Fusarium lateritium species complex</taxon>
    </lineage>
</organism>
<feature type="compositionally biased region" description="Polar residues" evidence="1">
    <location>
        <begin position="827"/>
        <end position="843"/>
    </location>
</feature>
<feature type="compositionally biased region" description="Polar residues" evidence="1">
    <location>
        <begin position="412"/>
        <end position="429"/>
    </location>
</feature>
<evidence type="ECO:0000313" key="4">
    <source>
        <dbReference type="Proteomes" id="UP000622797"/>
    </source>
</evidence>
<dbReference type="EMBL" id="JABEXW010000586">
    <property type="protein sequence ID" value="KAF4961910.1"/>
    <property type="molecule type" value="Genomic_DNA"/>
</dbReference>
<feature type="compositionally biased region" description="Pro residues" evidence="1">
    <location>
        <begin position="736"/>
        <end position="775"/>
    </location>
</feature>
<feature type="compositionally biased region" description="Polar residues" evidence="1">
    <location>
        <begin position="213"/>
        <end position="230"/>
    </location>
</feature>
<name>A0A8H4X593_9HYPO</name>
<feature type="compositionally biased region" description="Low complexity" evidence="1">
    <location>
        <begin position="464"/>
        <end position="494"/>
    </location>
</feature>
<feature type="compositionally biased region" description="Low complexity" evidence="1">
    <location>
        <begin position="693"/>
        <end position="708"/>
    </location>
</feature>
<feature type="compositionally biased region" description="Polar residues" evidence="1">
    <location>
        <begin position="348"/>
        <end position="381"/>
    </location>
</feature>
<feature type="compositionally biased region" description="Polar residues" evidence="1">
    <location>
        <begin position="280"/>
        <end position="310"/>
    </location>
</feature>
<evidence type="ECO:0000256" key="2">
    <source>
        <dbReference type="SAM" id="SignalP"/>
    </source>
</evidence>
<proteinExistence type="predicted"/>
<reference evidence="3" key="2">
    <citation type="submission" date="2020-05" db="EMBL/GenBank/DDBJ databases">
        <authorList>
            <person name="Kim H.-S."/>
            <person name="Proctor R.H."/>
            <person name="Brown D.W."/>
        </authorList>
    </citation>
    <scope>NUCLEOTIDE SEQUENCE</scope>
    <source>
        <strain evidence="3">NRRL 20472</strain>
    </source>
</reference>
<evidence type="ECO:0000313" key="3">
    <source>
        <dbReference type="EMBL" id="KAF4961910.1"/>
    </source>
</evidence>
<feature type="compositionally biased region" description="Pro residues" evidence="1">
    <location>
        <begin position="709"/>
        <end position="727"/>
    </location>
</feature>
<feature type="compositionally biased region" description="Low complexity" evidence="1">
    <location>
        <begin position="633"/>
        <end position="642"/>
    </location>
</feature>
<protein>
    <submittedName>
        <fullName evidence="3">Uncharacterized protein</fullName>
    </submittedName>
</protein>
<feature type="compositionally biased region" description="Polar residues" evidence="1">
    <location>
        <begin position="654"/>
        <end position="692"/>
    </location>
</feature>